<dbReference type="EMBL" id="CAADFZ010000026">
    <property type="protein sequence ID" value="VFK62650.1"/>
    <property type="molecule type" value="Genomic_DNA"/>
</dbReference>
<evidence type="ECO:0000313" key="3">
    <source>
        <dbReference type="EMBL" id="VFK70561.1"/>
    </source>
</evidence>
<evidence type="ECO:0000313" key="2">
    <source>
        <dbReference type="EMBL" id="VFK62650.1"/>
    </source>
</evidence>
<dbReference type="AlphaFoldDB" id="A0A451A9E8"/>
<name>A0A451A9E8_9GAMM</name>
<gene>
    <name evidence="2" type="ORF">BECKUNK1418G_GA0071005_10266</name>
    <name evidence="3" type="ORF">BECKUNK1418H_GA0071006_10326</name>
</gene>
<keyword evidence="1" id="KW-0472">Membrane</keyword>
<dbReference type="EMBL" id="CAADGD010000032">
    <property type="protein sequence ID" value="VFK70561.1"/>
    <property type="molecule type" value="Genomic_DNA"/>
</dbReference>
<accession>A0A451A9E8</accession>
<keyword evidence="1" id="KW-0812">Transmembrane</keyword>
<feature type="transmembrane region" description="Helical" evidence="1">
    <location>
        <begin position="6"/>
        <end position="31"/>
    </location>
</feature>
<protein>
    <submittedName>
        <fullName evidence="2">Uncharacterized protein</fullName>
    </submittedName>
</protein>
<keyword evidence="1" id="KW-1133">Transmembrane helix</keyword>
<organism evidence="2">
    <name type="scientific">Candidatus Kentrum sp. UNK</name>
    <dbReference type="NCBI Taxonomy" id="2126344"/>
    <lineage>
        <taxon>Bacteria</taxon>
        <taxon>Pseudomonadati</taxon>
        <taxon>Pseudomonadota</taxon>
        <taxon>Gammaproteobacteria</taxon>
        <taxon>Candidatus Kentrum</taxon>
    </lineage>
</organism>
<reference evidence="2" key="1">
    <citation type="submission" date="2019-02" db="EMBL/GenBank/DDBJ databases">
        <authorList>
            <person name="Gruber-Vodicka R. H."/>
            <person name="Seah K. B. B."/>
        </authorList>
    </citation>
    <scope>NUCLEOTIDE SEQUENCE</scope>
    <source>
        <strain evidence="3">BECK_BY19</strain>
        <strain evidence="2">BECK_BY8</strain>
    </source>
</reference>
<evidence type="ECO:0000256" key="1">
    <source>
        <dbReference type="SAM" id="Phobius"/>
    </source>
</evidence>
<sequence>MATNEQIILSYALVLSSFIITVLLVWIKVSIHALLTRRTKRKVAIHLLKDEVQTLYKAISTLRKIKDSANGNKVMLVSMHVPNLISKNIADLSEVDSKNAYYYSNLLSSIEVVKLGLDRLFVLILKRAKVKANKELDLAISAQAKITASDSVSYGNEALKVIKIIGKNNNELIDKLEKEIEDLKSEIRR</sequence>
<proteinExistence type="predicted"/>